<evidence type="ECO:0000313" key="5">
    <source>
        <dbReference type="Proteomes" id="UP001597526"/>
    </source>
</evidence>
<reference evidence="5" key="1">
    <citation type="journal article" date="2019" name="Int. J. Syst. Evol. Microbiol.">
        <title>The Global Catalogue of Microorganisms (GCM) 10K type strain sequencing project: providing services to taxonomists for standard genome sequencing and annotation.</title>
        <authorList>
            <consortium name="The Broad Institute Genomics Platform"/>
            <consortium name="The Broad Institute Genome Sequencing Center for Infectious Disease"/>
            <person name="Wu L."/>
            <person name="Ma J."/>
        </authorList>
    </citation>
    <scope>NUCLEOTIDE SEQUENCE [LARGE SCALE GENOMIC DNA]</scope>
    <source>
        <strain evidence="5">KCTC 52368</strain>
    </source>
</reference>
<sequence>MDYKNQNLINQLTEDESFIRWAKNSNKNDVDYWNNWIINNPNKIECVELAKTIVLGLTFNKKSVASEKINDELDKVLAKINSRSASKDKISFKLFNYRNFAIAAILLLFISIGATLFLSSEKGVVHKTAYGEILDLQLPDGTSVVLNGNSQISYPKGDSRIITLVGEAYFKVKSIPATKAKFWVNTNDLQVEVYGTKFHVNTRKKKTKVVLDEGSIHLKLKNGLSKEMVPGDLVSFSKENNQISHKSVSKDTAYSLWRDGTYTFNNITFKDLMSNLEFSYGIKAEFIDKNLEELKLTGGIPNQNLKICIAAIEKVTGASVTQSNNKLIIKLN</sequence>
<keyword evidence="1" id="KW-1133">Transmembrane helix</keyword>
<name>A0ABW5MR41_9FLAO</name>
<evidence type="ECO:0000259" key="2">
    <source>
        <dbReference type="Pfam" id="PF04773"/>
    </source>
</evidence>
<accession>A0ABW5MR41</accession>
<organism evidence="4 5">
    <name type="scientific">Croceitalea marina</name>
    <dbReference type="NCBI Taxonomy" id="1775166"/>
    <lineage>
        <taxon>Bacteria</taxon>
        <taxon>Pseudomonadati</taxon>
        <taxon>Bacteroidota</taxon>
        <taxon>Flavobacteriia</taxon>
        <taxon>Flavobacteriales</taxon>
        <taxon>Flavobacteriaceae</taxon>
        <taxon>Croceitalea</taxon>
    </lineage>
</organism>
<dbReference type="RefSeq" id="WP_377765142.1">
    <property type="nucleotide sequence ID" value="NZ_JBHULB010000005.1"/>
</dbReference>
<dbReference type="EMBL" id="JBHULB010000005">
    <property type="protein sequence ID" value="MFD2585697.1"/>
    <property type="molecule type" value="Genomic_DNA"/>
</dbReference>
<dbReference type="InterPro" id="IPR032508">
    <property type="entry name" value="FecR_C"/>
</dbReference>
<dbReference type="Proteomes" id="UP001597526">
    <property type="component" value="Unassembled WGS sequence"/>
</dbReference>
<feature type="domain" description="FecR protein" evidence="2">
    <location>
        <begin position="126"/>
        <end position="216"/>
    </location>
</feature>
<dbReference type="Pfam" id="PF16344">
    <property type="entry name" value="FecR_C"/>
    <property type="match status" value="1"/>
</dbReference>
<feature type="transmembrane region" description="Helical" evidence="1">
    <location>
        <begin position="97"/>
        <end position="118"/>
    </location>
</feature>
<dbReference type="PANTHER" id="PTHR30273">
    <property type="entry name" value="PERIPLASMIC SIGNAL SENSOR AND SIGMA FACTOR ACTIVATOR FECR-RELATED"/>
    <property type="match status" value="1"/>
</dbReference>
<keyword evidence="1" id="KW-0812">Transmembrane</keyword>
<gene>
    <name evidence="4" type="ORF">ACFSQJ_02070</name>
</gene>
<keyword evidence="5" id="KW-1185">Reference proteome</keyword>
<evidence type="ECO:0000256" key="1">
    <source>
        <dbReference type="SAM" id="Phobius"/>
    </source>
</evidence>
<dbReference type="Gene3D" id="2.60.120.1440">
    <property type="match status" value="1"/>
</dbReference>
<evidence type="ECO:0000259" key="3">
    <source>
        <dbReference type="Pfam" id="PF16344"/>
    </source>
</evidence>
<feature type="domain" description="Protein FecR C-terminal" evidence="3">
    <location>
        <begin position="262"/>
        <end position="329"/>
    </location>
</feature>
<dbReference type="InterPro" id="IPR006860">
    <property type="entry name" value="FecR"/>
</dbReference>
<evidence type="ECO:0000313" key="4">
    <source>
        <dbReference type="EMBL" id="MFD2585697.1"/>
    </source>
</evidence>
<dbReference type="Gene3D" id="3.55.50.30">
    <property type="match status" value="1"/>
</dbReference>
<proteinExistence type="predicted"/>
<dbReference type="Pfam" id="PF04773">
    <property type="entry name" value="FecR"/>
    <property type="match status" value="1"/>
</dbReference>
<keyword evidence="1" id="KW-0472">Membrane</keyword>
<dbReference type="PIRSF" id="PIRSF018266">
    <property type="entry name" value="FecR"/>
    <property type="match status" value="1"/>
</dbReference>
<comment type="caution">
    <text evidence="4">The sequence shown here is derived from an EMBL/GenBank/DDBJ whole genome shotgun (WGS) entry which is preliminary data.</text>
</comment>
<protein>
    <submittedName>
        <fullName evidence="4">FecR family protein</fullName>
    </submittedName>
</protein>
<dbReference type="PANTHER" id="PTHR30273:SF2">
    <property type="entry name" value="PROTEIN FECR"/>
    <property type="match status" value="1"/>
</dbReference>
<dbReference type="InterPro" id="IPR012373">
    <property type="entry name" value="Ferrdict_sens_TM"/>
</dbReference>